<keyword evidence="6" id="KW-1185">Reference proteome</keyword>
<dbReference type="Proteomes" id="UP001162156">
    <property type="component" value="Unassembled WGS sequence"/>
</dbReference>
<evidence type="ECO:0000313" key="5">
    <source>
        <dbReference type="EMBL" id="KAJ8962946.1"/>
    </source>
</evidence>
<proteinExistence type="predicted"/>
<evidence type="ECO:0000256" key="4">
    <source>
        <dbReference type="ARBA" id="ARBA00023180"/>
    </source>
</evidence>
<keyword evidence="3" id="KW-0378">Hydrolase</keyword>
<dbReference type="GO" id="GO:0006508">
    <property type="term" value="P:proteolysis"/>
    <property type="evidence" value="ECO:0007669"/>
    <property type="project" value="UniProtKB-KW"/>
</dbReference>
<evidence type="ECO:0000313" key="6">
    <source>
        <dbReference type="Proteomes" id="UP001162156"/>
    </source>
</evidence>
<dbReference type="PANTHER" id="PTHR11010:SF117">
    <property type="entry name" value="SERINE PROTEASE 16"/>
    <property type="match status" value="1"/>
</dbReference>
<sequence length="153" mass="17279">MFLEYMQVVADDLADTSAECVNNVKEAVNQVESLLNNPSSISVTRIFNLCDSIEDDLDNTWDVANFFESITIPFAAIAQYNNIPGTKTNLDDLCNIMNDKTIGTEIYRLAEVNRLYSGTRCLNYSYDYVVQYLKDPSKITSGGKHFTIYCLIN</sequence>
<keyword evidence="2" id="KW-0732">Signal</keyword>
<dbReference type="InterPro" id="IPR042269">
    <property type="entry name" value="Ser_carbopepase_S28_SKS"/>
</dbReference>
<dbReference type="InterPro" id="IPR008758">
    <property type="entry name" value="Peptidase_S28"/>
</dbReference>
<gene>
    <name evidence="5" type="ORF">NQ314_005663</name>
</gene>
<dbReference type="GO" id="GO:0008239">
    <property type="term" value="F:dipeptidyl-peptidase activity"/>
    <property type="evidence" value="ECO:0007669"/>
    <property type="project" value="TreeGrafter"/>
</dbReference>
<dbReference type="Pfam" id="PF05577">
    <property type="entry name" value="Peptidase_S28"/>
    <property type="match status" value="1"/>
</dbReference>
<dbReference type="AlphaFoldDB" id="A0AAV8ZHV1"/>
<comment type="caution">
    <text evidence="5">The sequence shown here is derived from an EMBL/GenBank/DDBJ whole genome shotgun (WGS) entry which is preliminary data.</text>
</comment>
<dbReference type="GO" id="GO:0070008">
    <property type="term" value="F:serine-type exopeptidase activity"/>
    <property type="evidence" value="ECO:0007669"/>
    <property type="project" value="InterPro"/>
</dbReference>
<evidence type="ECO:0000256" key="2">
    <source>
        <dbReference type="ARBA" id="ARBA00022729"/>
    </source>
</evidence>
<dbReference type="EMBL" id="JANEYF010001578">
    <property type="protein sequence ID" value="KAJ8962946.1"/>
    <property type="molecule type" value="Genomic_DNA"/>
</dbReference>
<evidence type="ECO:0000256" key="3">
    <source>
        <dbReference type="ARBA" id="ARBA00022801"/>
    </source>
</evidence>
<protein>
    <submittedName>
        <fullName evidence="5">Uncharacterized protein</fullName>
    </submittedName>
</protein>
<organism evidence="5 6">
    <name type="scientific">Rhamnusium bicolor</name>
    <dbReference type="NCBI Taxonomy" id="1586634"/>
    <lineage>
        <taxon>Eukaryota</taxon>
        <taxon>Metazoa</taxon>
        <taxon>Ecdysozoa</taxon>
        <taxon>Arthropoda</taxon>
        <taxon>Hexapoda</taxon>
        <taxon>Insecta</taxon>
        <taxon>Pterygota</taxon>
        <taxon>Neoptera</taxon>
        <taxon>Endopterygota</taxon>
        <taxon>Coleoptera</taxon>
        <taxon>Polyphaga</taxon>
        <taxon>Cucujiformia</taxon>
        <taxon>Chrysomeloidea</taxon>
        <taxon>Cerambycidae</taxon>
        <taxon>Lepturinae</taxon>
        <taxon>Rhagiini</taxon>
        <taxon>Rhamnusium</taxon>
    </lineage>
</organism>
<reference evidence="5" key="1">
    <citation type="journal article" date="2023" name="Insect Mol. Biol.">
        <title>Genome sequencing provides insights into the evolution of gene families encoding plant cell wall-degrading enzymes in longhorned beetles.</title>
        <authorList>
            <person name="Shin N.R."/>
            <person name="Okamura Y."/>
            <person name="Kirsch R."/>
            <person name="Pauchet Y."/>
        </authorList>
    </citation>
    <scope>NUCLEOTIDE SEQUENCE</scope>
    <source>
        <strain evidence="5">RBIC_L_NR</strain>
    </source>
</reference>
<dbReference type="Gene3D" id="1.20.120.980">
    <property type="entry name" value="Serine carboxypeptidase S28, SKS domain"/>
    <property type="match status" value="1"/>
</dbReference>
<name>A0AAV8ZHV1_9CUCU</name>
<evidence type="ECO:0000256" key="1">
    <source>
        <dbReference type="ARBA" id="ARBA00022670"/>
    </source>
</evidence>
<dbReference type="PANTHER" id="PTHR11010">
    <property type="entry name" value="PROTEASE S28 PRO-X CARBOXYPEPTIDASE-RELATED"/>
    <property type="match status" value="1"/>
</dbReference>
<accession>A0AAV8ZHV1</accession>
<keyword evidence="1" id="KW-0645">Protease</keyword>
<keyword evidence="4" id="KW-0325">Glycoprotein</keyword>